<name>A0A9W8WM34_9HYPO</name>
<protein>
    <submittedName>
        <fullName evidence="2">Uncharacterized protein</fullName>
    </submittedName>
</protein>
<gene>
    <name evidence="2" type="ORF">N0V84_000858</name>
</gene>
<dbReference type="EMBL" id="JAPEUR010000008">
    <property type="protein sequence ID" value="KAJ4328667.1"/>
    <property type="molecule type" value="Genomic_DNA"/>
</dbReference>
<feature type="compositionally biased region" description="Basic and acidic residues" evidence="1">
    <location>
        <begin position="210"/>
        <end position="220"/>
    </location>
</feature>
<evidence type="ECO:0000313" key="3">
    <source>
        <dbReference type="Proteomes" id="UP001140502"/>
    </source>
</evidence>
<accession>A0A9W8WM34</accession>
<evidence type="ECO:0000256" key="1">
    <source>
        <dbReference type="SAM" id="MobiDB-lite"/>
    </source>
</evidence>
<feature type="compositionally biased region" description="Acidic residues" evidence="1">
    <location>
        <begin position="170"/>
        <end position="202"/>
    </location>
</feature>
<dbReference type="OrthoDB" id="10037289at2759"/>
<feature type="compositionally biased region" description="Basic and acidic residues" evidence="1">
    <location>
        <begin position="12"/>
        <end position="22"/>
    </location>
</feature>
<dbReference type="AlphaFoldDB" id="A0A9W8WM34"/>
<organism evidence="2 3">
    <name type="scientific">Fusarium piperis</name>
    <dbReference type="NCBI Taxonomy" id="1435070"/>
    <lineage>
        <taxon>Eukaryota</taxon>
        <taxon>Fungi</taxon>
        <taxon>Dikarya</taxon>
        <taxon>Ascomycota</taxon>
        <taxon>Pezizomycotina</taxon>
        <taxon>Sordariomycetes</taxon>
        <taxon>Hypocreomycetidae</taxon>
        <taxon>Hypocreales</taxon>
        <taxon>Nectriaceae</taxon>
        <taxon>Fusarium</taxon>
        <taxon>Fusarium solani species complex</taxon>
    </lineage>
</organism>
<comment type="caution">
    <text evidence="2">The sequence shown here is derived from an EMBL/GenBank/DDBJ whole genome shotgun (WGS) entry which is preliminary data.</text>
</comment>
<feature type="compositionally biased region" description="Polar residues" evidence="1">
    <location>
        <begin position="29"/>
        <end position="38"/>
    </location>
</feature>
<feature type="region of interest" description="Disordered" evidence="1">
    <location>
        <begin position="166"/>
        <end position="220"/>
    </location>
</feature>
<keyword evidence="3" id="KW-1185">Reference proteome</keyword>
<proteinExistence type="predicted"/>
<reference evidence="2" key="1">
    <citation type="submission" date="2022-10" db="EMBL/GenBank/DDBJ databases">
        <title>Tapping the CABI collections for fungal endophytes: first genome assemblies for Collariella, Neodidymelliopsis, Ascochyta clinopodiicola, Didymella pomorum, Didymosphaeria variabile, Neocosmospora piperis and Neocucurbitaria cava.</title>
        <authorList>
            <person name="Hill R."/>
        </authorList>
    </citation>
    <scope>NUCLEOTIDE SEQUENCE</scope>
    <source>
        <strain evidence="2">IMI 366586</strain>
    </source>
</reference>
<evidence type="ECO:0000313" key="2">
    <source>
        <dbReference type="EMBL" id="KAJ4328667.1"/>
    </source>
</evidence>
<feature type="compositionally biased region" description="Basic residues" evidence="1">
    <location>
        <begin position="1"/>
        <end position="11"/>
    </location>
</feature>
<dbReference type="Proteomes" id="UP001140502">
    <property type="component" value="Unassembled WGS sequence"/>
</dbReference>
<sequence>MPPKSTRAKNKRPLEQGDDNARQSRSKTAKTTEASGDQSPEDNGEGSQTQRPPRTRRIARGPKGEIFLPEIMPRECADVIKDIPMPGGWVRAIDATPDRCMTLNSREWWEEYAPWLEQHKKKLKLSAADWKKKDAALKKDPKLVPDDEGNDDWDFICCFKPNMEARRDEYEGEEDSEDDEEDDDEEEEEEDDDDEEEEDDDEGNGKGKGKGKDKGKKDANKKPIDKLASLHPEWPWVFTVLGRDRLRWWIQEATKRDQDSFGLHYYNDFTWFGALEVVETMISTFNDVFKPNATYRDYWPEVEGLVLGLYSTFLDFESENLSHPFNVPMLTMDSVRGWSTLRQGHRTDRLHGHRSYGTPQEGVFKPDSEIRNLGLVLAMFIQWVHGELPYGFDEELCSWAYKLLDMADEAGIDLDGPARYGKVIKNIIDERDRTAKGMKKWNNVNWATKSAAERKRHTLDAGGGWDLM</sequence>
<feature type="region of interest" description="Disordered" evidence="1">
    <location>
        <begin position="1"/>
        <end position="66"/>
    </location>
</feature>